<dbReference type="InterPro" id="IPR027417">
    <property type="entry name" value="P-loop_NTPase"/>
</dbReference>
<dbReference type="PANTHER" id="PTHR11566:SF21">
    <property type="entry name" value="DYNAMIN RELATED PROTEIN 1, ISOFORM A"/>
    <property type="match status" value="1"/>
</dbReference>
<dbReference type="GO" id="GO:0048312">
    <property type="term" value="P:intracellular distribution of mitochondria"/>
    <property type="evidence" value="ECO:0007669"/>
    <property type="project" value="TreeGrafter"/>
</dbReference>
<dbReference type="AlphaFoldDB" id="J9SYK6"/>
<keyword evidence="2" id="KW-0342">GTP-binding</keyword>
<evidence type="ECO:0000256" key="2">
    <source>
        <dbReference type="ARBA" id="ARBA00023134"/>
    </source>
</evidence>
<dbReference type="GO" id="GO:0008017">
    <property type="term" value="F:microtubule binding"/>
    <property type="evidence" value="ECO:0007669"/>
    <property type="project" value="TreeGrafter"/>
</dbReference>
<dbReference type="Pfam" id="PF01031">
    <property type="entry name" value="Dynamin_M"/>
    <property type="match status" value="1"/>
</dbReference>
<name>J9SYK6_9HYPO</name>
<dbReference type="GO" id="GO:0006897">
    <property type="term" value="P:endocytosis"/>
    <property type="evidence" value="ECO:0007669"/>
    <property type="project" value="TreeGrafter"/>
</dbReference>
<dbReference type="Gene3D" id="1.20.120.1240">
    <property type="entry name" value="Dynamin, middle domain"/>
    <property type="match status" value="1"/>
</dbReference>
<dbReference type="SMART" id="SM00053">
    <property type="entry name" value="DYNc"/>
    <property type="match status" value="1"/>
</dbReference>
<dbReference type="PANTHER" id="PTHR11566">
    <property type="entry name" value="DYNAMIN"/>
    <property type="match status" value="1"/>
</dbReference>
<evidence type="ECO:0000259" key="3">
    <source>
        <dbReference type="PROSITE" id="PS51388"/>
    </source>
</evidence>
<dbReference type="GO" id="GO:0005874">
    <property type="term" value="C:microtubule"/>
    <property type="evidence" value="ECO:0007669"/>
    <property type="project" value="TreeGrafter"/>
</dbReference>
<dbReference type="EMBL" id="JX273434">
    <property type="protein sequence ID" value="AFR57472.1"/>
    <property type="molecule type" value="Genomic_DNA"/>
</dbReference>
<dbReference type="GO" id="GO:0005525">
    <property type="term" value="F:GTP binding"/>
    <property type="evidence" value="ECO:0007669"/>
    <property type="project" value="InterPro"/>
</dbReference>
<dbReference type="InterPro" id="IPR022812">
    <property type="entry name" value="Dynamin"/>
</dbReference>
<dbReference type="GO" id="GO:0000266">
    <property type="term" value="P:mitochondrial fission"/>
    <property type="evidence" value="ECO:0007669"/>
    <property type="project" value="TreeGrafter"/>
</dbReference>
<keyword evidence="1" id="KW-0547">Nucleotide-binding</keyword>
<dbReference type="SUPFAM" id="SSF52540">
    <property type="entry name" value="P-loop containing nucleoside triphosphate hydrolases"/>
    <property type="match status" value="1"/>
</dbReference>
<protein>
    <submittedName>
        <fullName evidence="4">Putative dynamin-related GTPase domain protein</fullName>
    </submittedName>
</protein>
<sequence length="558" mass="63147">MVLKHLTSDGLDGLYSEAHVNLLNAIDSLRSQGISHYISLPQIIVCGDQSSGKSSVLEAISGVAFPVKSNLCTRFPTELILRKTKDIAVKVSIVPHHLRNVVKGYRTEPRSVILAVVSAKNDYANQIVLKLAREADGSGTRTLGVITKPDTLSPGTQSEETYLSLARNQDVQFRLGWHILRNRDTDTESWTLNERDANESTFFLERAWSSLPSSQLGIKTLRDRLSNLLLHQIASELPELLEEIIAKLDRCQAQVDRLGRPRTNLNEQRIYLIQASQAFKHSEPITRDEYIGKVVKVIDRSRGRELPGMVSPMIVSTLFKEQSHPWKAIADNHLKKVWDLAGLFLDQLIRHVADETTVKNLQKILIEPALHDILQNVREKVTRLINSHQFGHPITYNKDFIEQLAKARHERQKMYFERTLRDALGHSGLTSSRISVSTSIDDLVRKLSELQENDTDRRAASKALDCMTLYYKVAVKRFTDDVAVEIIKSGLVVKISRVFSPLVVSLMSEDVITQIAGECNESRQKRTELERTIGVLQKGVDICKMFSRYRVNVLRFGQ</sequence>
<dbReference type="GO" id="GO:0016559">
    <property type="term" value="P:peroxisome fission"/>
    <property type="evidence" value="ECO:0007669"/>
    <property type="project" value="TreeGrafter"/>
</dbReference>
<accession>J9SYK6</accession>
<dbReference type="CDD" id="cd08771">
    <property type="entry name" value="DLP_1"/>
    <property type="match status" value="1"/>
</dbReference>
<proteinExistence type="predicted"/>
<dbReference type="InterPro" id="IPR045063">
    <property type="entry name" value="Dynamin_N"/>
</dbReference>
<dbReference type="GO" id="GO:0005739">
    <property type="term" value="C:mitochondrion"/>
    <property type="evidence" value="ECO:0007669"/>
    <property type="project" value="TreeGrafter"/>
</dbReference>
<dbReference type="InterPro" id="IPR020850">
    <property type="entry name" value="GED_dom"/>
</dbReference>
<dbReference type="GO" id="GO:0016020">
    <property type="term" value="C:membrane"/>
    <property type="evidence" value="ECO:0007669"/>
    <property type="project" value="TreeGrafter"/>
</dbReference>
<dbReference type="PROSITE" id="PS51388">
    <property type="entry name" value="GED"/>
    <property type="match status" value="1"/>
</dbReference>
<evidence type="ECO:0000256" key="1">
    <source>
        <dbReference type="ARBA" id="ARBA00022741"/>
    </source>
</evidence>
<dbReference type="Gene3D" id="3.40.50.300">
    <property type="entry name" value="P-loop containing nucleotide triphosphate hydrolases"/>
    <property type="match status" value="2"/>
</dbReference>
<evidence type="ECO:0000313" key="4">
    <source>
        <dbReference type="EMBL" id="AFR57472.1"/>
    </source>
</evidence>
<organism evidence="4">
    <name type="scientific">Epichloe inebrians</name>
    <dbReference type="NCBI Taxonomy" id="2591900"/>
    <lineage>
        <taxon>Eukaryota</taxon>
        <taxon>Fungi</taxon>
        <taxon>Dikarya</taxon>
        <taxon>Ascomycota</taxon>
        <taxon>Pezizomycotina</taxon>
        <taxon>Sordariomycetes</taxon>
        <taxon>Hypocreomycetidae</taxon>
        <taxon>Hypocreales</taxon>
        <taxon>Clavicipitaceae</taxon>
        <taxon>Epichloe</taxon>
    </lineage>
</organism>
<dbReference type="InterPro" id="IPR000375">
    <property type="entry name" value="Dynamin_stalk"/>
</dbReference>
<dbReference type="Pfam" id="PF00350">
    <property type="entry name" value="Dynamin_N"/>
    <property type="match status" value="2"/>
</dbReference>
<dbReference type="InterPro" id="IPR001401">
    <property type="entry name" value="Dynamin_GTPase"/>
</dbReference>
<dbReference type="GO" id="GO:0003924">
    <property type="term" value="F:GTPase activity"/>
    <property type="evidence" value="ECO:0007669"/>
    <property type="project" value="InterPro"/>
</dbReference>
<reference evidence="4" key="1">
    <citation type="submission" date="2012-07" db="EMBL/GenBank/DDBJ databases">
        <title>Genome sequence of Neotyphodium gansuense var. inebrians E818.</title>
        <authorList>
            <person name="Chen L."/>
            <person name="Schardl C.L."/>
        </authorList>
    </citation>
    <scope>NUCLEOTIDE SEQUENCE</scope>
    <source>
        <strain evidence="4">E818</strain>
    </source>
</reference>
<dbReference type="PRINTS" id="PR00195">
    <property type="entry name" value="DYNAMIN"/>
</dbReference>
<feature type="domain" description="GED" evidence="3">
    <location>
        <begin position="460"/>
        <end position="551"/>
    </location>
</feature>